<comment type="caution">
    <text evidence="7">The sequence shown here is derived from an EMBL/GenBank/DDBJ whole genome shotgun (WGS) entry which is preliminary data.</text>
</comment>
<comment type="subcellular location">
    <subcellularLocation>
        <location evidence="1">Cell membrane</location>
        <topology evidence="1">Multi-pass membrane protein</topology>
    </subcellularLocation>
</comment>
<feature type="transmembrane region" description="Helical" evidence="6">
    <location>
        <begin position="351"/>
        <end position="371"/>
    </location>
</feature>
<evidence type="ECO:0000256" key="6">
    <source>
        <dbReference type="SAM" id="Phobius"/>
    </source>
</evidence>
<keyword evidence="8" id="KW-1185">Reference proteome</keyword>
<organism evidence="7 8">
    <name type="scientific">Flaviaesturariibacter amylovorans</name>
    <dbReference type="NCBI Taxonomy" id="1084520"/>
    <lineage>
        <taxon>Bacteria</taxon>
        <taxon>Pseudomonadati</taxon>
        <taxon>Bacteroidota</taxon>
        <taxon>Chitinophagia</taxon>
        <taxon>Chitinophagales</taxon>
        <taxon>Chitinophagaceae</taxon>
        <taxon>Flaviaestuariibacter</taxon>
    </lineage>
</organism>
<feature type="transmembrane region" description="Helical" evidence="6">
    <location>
        <begin position="44"/>
        <end position="66"/>
    </location>
</feature>
<evidence type="ECO:0000256" key="2">
    <source>
        <dbReference type="ARBA" id="ARBA00022475"/>
    </source>
</evidence>
<keyword evidence="4 6" id="KW-1133">Transmembrane helix</keyword>
<evidence type="ECO:0000256" key="1">
    <source>
        <dbReference type="ARBA" id="ARBA00004651"/>
    </source>
</evidence>
<feature type="transmembrane region" description="Helical" evidence="6">
    <location>
        <begin position="139"/>
        <end position="160"/>
    </location>
</feature>
<dbReference type="PANTHER" id="PTHR30250:SF11">
    <property type="entry name" value="O-ANTIGEN TRANSPORTER-RELATED"/>
    <property type="match status" value="1"/>
</dbReference>
<dbReference type="Proteomes" id="UP001501725">
    <property type="component" value="Unassembled WGS sequence"/>
</dbReference>
<feature type="transmembrane region" description="Helical" evidence="6">
    <location>
        <begin position="86"/>
        <end position="104"/>
    </location>
</feature>
<dbReference type="InterPro" id="IPR050833">
    <property type="entry name" value="Poly_Biosynth_Transport"/>
</dbReference>
<evidence type="ECO:0008006" key="9">
    <source>
        <dbReference type="Google" id="ProtNLM"/>
    </source>
</evidence>
<dbReference type="EMBL" id="BAABGY010000016">
    <property type="protein sequence ID" value="GAA4342377.1"/>
    <property type="molecule type" value="Genomic_DNA"/>
</dbReference>
<evidence type="ECO:0000313" key="8">
    <source>
        <dbReference type="Proteomes" id="UP001501725"/>
    </source>
</evidence>
<gene>
    <name evidence="7" type="ORF">GCM10023184_41760</name>
</gene>
<dbReference type="Pfam" id="PF01943">
    <property type="entry name" value="Polysacc_synt"/>
    <property type="match status" value="1"/>
</dbReference>
<feature type="transmembrane region" description="Helical" evidence="6">
    <location>
        <begin position="377"/>
        <end position="400"/>
    </location>
</feature>
<accession>A0ABP8HPT2</accession>
<evidence type="ECO:0000313" key="7">
    <source>
        <dbReference type="EMBL" id="GAA4342377.1"/>
    </source>
</evidence>
<feature type="transmembrane region" description="Helical" evidence="6">
    <location>
        <begin position="291"/>
        <end position="309"/>
    </location>
</feature>
<feature type="transmembrane region" description="Helical" evidence="6">
    <location>
        <begin position="172"/>
        <end position="191"/>
    </location>
</feature>
<dbReference type="RefSeq" id="WP_345257885.1">
    <property type="nucleotide sequence ID" value="NZ_BAABGY010000016.1"/>
</dbReference>
<proteinExistence type="predicted"/>
<keyword evidence="2" id="KW-1003">Cell membrane</keyword>
<keyword evidence="3 6" id="KW-0812">Transmembrane</keyword>
<keyword evidence="5 6" id="KW-0472">Membrane</keyword>
<feature type="transmembrane region" description="Helical" evidence="6">
    <location>
        <begin position="412"/>
        <end position="432"/>
    </location>
</feature>
<feature type="transmembrane region" description="Helical" evidence="6">
    <location>
        <begin position="7"/>
        <end position="24"/>
    </location>
</feature>
<feature type="transmembrane region" description="Helical" evidence="6">
    <location>
        <begin position="110"/>
        <end position="127"/>
    </location>
</feature>
<dbReference type="PANTHER" id="PTHR30250">
    <property type="entry name" value="PST FAMILY PREDICTED COLANIC ACID TRANSPORTER"/>
    <property type="match status" value="1"/>
</dbReference>
<evidence type="ECO:0000256" key="4">
    <source>
        <dbReference type="ARBA" id="ARBA00022989"/>
    </source>
</evidence>
<sequence length="433" mass="46499">MNPKQFLRGLSWLVVLNLLVKPLWVFGIDRKVQNEVGHEAYGTYFSILNLAIILAIIADAGLSNLLNRQLALQERMAVRSLLRLKAGLSALYLLVFCGICWITGVTRWDLVLLVGTLQVLSSFFVFFRNILTGYQQFRADAWLSVTDKALTLLVCAPLLYLPFGGGLSLTGFLWIQAGSTLVALLVALFLARRHHEGPAQGAGLGEVLQLSAPFVLVILLQGAHTRLDAFLLERLHPQGALEAGIYAAAYRLLDAANTLGFMTASFLVPFVARHLSDEALIDRTVLRLRHALLATGALFAGGCAAAAPFVNELLYHTSAPYPAQVLALCVAVLPAYYGIHLYGSLLSASGRLGYFAGTMGACVALNAALNAALIPRYGAAGCCVAALASQYTAALLLFAGARRRFSLRVHPLSLVACLAAGAAAFGAGWWLFR</sequence>
<evidence type="ECO:0000256" key="5">
    <source>
        <dbReference type="ARBA" id="ARBA00023136"/>
    </source>
</evidence>
<name>A0ABP8HPT2_9BACT</name>
<feature type="transmembrane region" description="Helical" evidence="6">
    <location>
        <begin position="321"/>
        <end position="339"/>
    </location>
</feature>
<dbReference type="InterPro" id="IPR002797">
    <property type="entry name" value="Polysacc_synth"/>
</dbReference>
<reference evidence="8" key="1">
    <citation type="journal article" date="2019" name="Int. J. Syst. Evol. Microbiol.">
        <title>The Global Catalogue of Microorganisms (GCM) 10K type strain sequencing project: providing services to taxonomists for standard genome sequencing and annotation.</title>
        <authorList>
            <consortium name="The Broad Institute Genomics Platform"/>
            <consortium name="The Broad Institute Genome Sequencing Center for Infectious Disease"/>
            <person name="Wu L."/>
            <person name="Ma J."/>
        </authorList>
    </citation>
    <scope>NUCLEOTIDE SEQUENCE [LARGE SCALE GENOMIC DNA]</scope>
    <source>
        <strain evidence="8">JCM 17919</strain>
    </source>
</reference>
<protein>
    <recommendedName>
        <fullName evidence="9">Polysaccharide biosynthesis protein C-terminal domain-containing protein</fullName>
    </recommendedName>
</protein>
<evidence type="ECO:0000256" key="3">
    <source>
        <dbReference type="ARBA" id="ARBA00022692"/>
    </source>
</evidence>